<dbReference type="RefSeq" id="WP_284350622.1">
    <property type="nucleotide sequence ID" value="NZ_BRXS01000004.1"/>
</dbReference>
<evidence type="ECO:0000313" key="8">
    <source>
        <dbReference type="Proteomes" id="UP001161325"/>
    </source>
</evidence>
<gene>
    <name evidence="5 7" type="primary">rplD</name>
    <name evidence="7" type="ORF">rosag_26680</name>
</gene>
<dbReference type="PANTHER" id="PTHR10746">
    <property type="entry name" value="50S RIBOSOMAL PROTEIN L4"/>
    <property type="match status" value="1"/>
</dbReference>
<dbReference type="SUPFAM" id="SSF52166">
    <property type="entry name" value="Ribosomal protein L4"/>
    <property type="match status" value="1"/>
</dbReference>
<keyword evidence="5" id="KW-0699">rRNA-binding</keyword>
<keyword evidence="8" id="KW-1185">Reference proteome</keyword>
<comment type="function">
    <text evidence="5">One of the primary rRNA binding proteins, this protein initially binds near the 5'-end of the 23S rRNA. It is important during the early stages of 50S assembly. It makes multiple contacts with different domains of the 23S rRNA in the assembled 50S subunit and ribosome.</text>
</comment>
<dbReference type="GO" id="GO:0003735">
    <property type="term" value="F:structural constituent of ribosome"/>
    <property type="evidence" value="ECO:0007669"/>
    <property type="project" value="InterPro"/>
</dbReference>
<dbReference type="InterPro" id="IPR023574">
    <property type="entry name" value="Ribosomal_uL4_dom_sf"/>
</dbReference>
<name>A0AA37V1G4_9BACT</name>
<sequence>MAETTNSMQAAAFGPDGSARARVTLPGGVFDGTVNVPVMHQAVKAFLANQRQGTHATKGRSMVTGGNQKPWRQKGTGRARQGSTRAPHWPGGGTYGGPQPNRDYSEKLPRKVKALARKSALNARAREDALLVVDAITMDAPKTATLLALLGKLGVAERKVLILTDGTKEAVFMSARNLPAVHVMPYTDASTYHILWSDVVLVESGALNSATADASEGDA</sequence>
<dbReference type="InterPro" id="IPR002136">
    <property type="entry name" value="Ribosomal_uL4"/>
</dbReference>
<keyword evidence="2 5" id="KW-0689">Ribosomal protein</keyword>
<reference evidence="7" key="1">
    <citation type="submission" date="2022-08" db="EMBL/GenBank/DDBJ databases">
        <title>Draft genome sequencing of Roseisolibacter agri AW1220.</title>
        <authorList>
            <person name="Tobiishi Y."/>
            <person name="Tonouchi A."/>
        </authorList>
    </citation>
    <scope>NUCLEOTIDE SEQUENCE</scope>
    <source>
        <strain evidence="7">AW1220</strain>
    </source>
</reference>
<dbReference type="PANTHER" id="PTHR10746:SF6">
    <property type="entry name" value="LARGE RIBOSOMAL SUBUNIT PROTEIN UL4M"/>
    <property type="match status" value="1"/>
</dbReference>
<dbReference type="Gene3D" id="3.40.1370.10">
    <property type="match status" value="1"/>
</dbReference>
<evidence type="ECO:0000256" key="4">
    <source>
        <dbReference type="ARBA" id="ARBA00035244"/>
    </source>
</evidence>
<dbReference type="GO" id="GO:1990904">
    <property type="term" value="C:ribonucleoprotein complex"/>
    <property type="evidence" value="ECO:0007669"/>
    <property type="project" value="UniProtKB-KW"/>
</dbReference>
<evidence type="ECO:0000256" key="6">
    <source>
        <dbReference type="SAM" id="MobiDB-lite"/>
    </source>
</evidence>
<dbReference type="Proteomes" id="UP001161325">
    <property type="component" value="Unassembled WGS sequence"/>
</dbReference>
<dbReference type="GO" id="GO:0005840">
    <property type="term" value="C:ribosome"/>
    <property type="evidence" value="ECO:0007669"/>
    <property type="project" value="UniProtKB-KW"/>
</dbReference>
<keyword evidence="5" id="KW-0694">RNA-binding</keyword>
<comment type="function">
    <text evidence="5">Forms part of the polypeptide exit tunnel.</text>
</comment>
<dbReference type="NCBIfam" id="TIGR03953">
    <property type="entry name" value="rplD_bact"/>
    <property type="match status" value="1"/>
</dbReference>
<dbReference type="GO" id="GO:0019843">
    <property type="term" value="F:rRNA binding"/>
    <property type="evidence" value="ECO:0007669"/>
    <property type="project" value="UniProtKB-UniRule"/>
</dbReference>
<comment type="caution">
    <text evidence="7">The sequence shown here is derived from an EMBL/GenBank/DDBJ whole genome shotgun (WGS) entry which is preliminary data.</text>
</comment>
<dbReference type="Pfam" id="PF00573">
    <property type="entry name" value="Ribosomal_L4"/>
    <property type="match status" value="1"/>
</dbReference>
<dbReference type="AlphaFoldDB" id="A0AA37V1G4"/>
<comment type="subunit">
    <text evidence="5">Part of the 50S ribosomal subunit.</text>
</comment>
<proteinExistence type="inferred from homology"/>
<dbReference type="InterPro" id="IPR013005">
    <property type="entry name" value="Ribosomal_uL4-like"/>
</dbReference>
<evidence type="ECO:0000313" key="7">
    <source>
        <dbReference type="EMBL" id="GLC26155.1"/>
    </source>
</evidence>
<organism evidence="7 8">
    <name type="scientific">Roseisolibacter agri</name>
    <dbReference type="NCBI Taxonomy" id="2014610"/>
    <lineage>
        <taxon>Bacteria</taxon>
        <taxon>Pseudomonadati</taxon>
        <taxon>Gemmatimonadota</taxon>
        <taxon>Gemmatimonadia</taxon>
        <taxon>Gemmatimonadales</taxon>
        <taxon>Gemmatimonadaceae</taxon>
        <taxon>Roseisolibacter</taxon>
    </lineage>
</organism>
<feature type="region of interest" description="Disordered" evidence="6">
    <location>
        <begin position="51"/>
        <end position="103"/>
    </location>
</feature>
<accession>A0AA37V1G4</accession>
<protein>
    <recommendedName>
        <fullName evidence="4 5">Large ribosomal subunit protein uL4</fullName>
    </recommendedName>
</protein>
<dbReference type="EMBL" id="BRXS01000004">
    <property type="protein sequence ID" value="GLC26155.1"/>
    <property type="molecule type" value="Genomic_DNA"/>
</dbReference>
<evidence type="ECO:0000256" key="1">
    <source>
        <dbReference type="ARBA" id="ARBA00010528"/>
    </source>
</evidence>
<evidence type="ECO:0000256" key="3">
    <source>
        <dbReference type="ARBA" id="ARBA00023274"/>
    </source>
</evidence>
<evidence type="ECO:0000256" key="2">
    <source>
        <dbReference type="ARBA" id="ARBA00022980"/>
    </source>
</evidence>
<comment type="similarity">
    <text evidence="1 5">Belongs to the universal ribosomal protein uL4 family.</text>
</comment>
<keyword evidence="3 5" id="KW-0687">Ribonucleoprotein</keyword>
<dbReference type="GO" id="GO:0006412">
    <property type="term" value="P:translation"/>
    <property type="evidence" value="ECO:0007669"/>
    <property type="project" value="UniProtKB-UniRule"/>
</dbReference>
<dbReference type="HAMAP" id="MF_01328_B">
    <property type="entry name" value="Ribosomal_uL4_B"/>
    <property type="match status" value="1"/>
</dbReference>
<evidence type="ECO:0000256" key="5">
    <source>
        <dbReference type="HAMAP-Rule" id="MF_01328"/>
    </source>
</evidence>